<dbReference type="EMBL" id="FLRE01000025">
    <property type="protein sequence ID" value="SBT31910.1"/>
    <property type="molecule type" value="Genomic_DNA"/>
</dbReference>
<evidence type="ECO:0000313" key="3">
    <source>
        <dbReference type="Proteomes" id="UP000078550"/>
    </source>
</evidence>
<feature type="region of interest" description="Disordered" evidence="1">
    <location>
        <begin position="18"/>
        <end position="65"/>
    </location>
</feature>
<name>A0A1A8YK33_PLAOA</name>
<sequence length="121" mass="13645">MHTRAGCERTIRTHFFKAEKLQSGEKQSGETQSGETQSGETQSCKATENFSLHGNSTEKKKKKKKKYILPHMHMYTLYTRAYCESVPSTFRMGNLLCRAPSGLHVCNPVTAFVTSPFAPLR</sequence>
<protein>
    <submittedName>
        <fullName evidence="2">Uncharacterized protein</fullName>
    </submittedName>
</protein>
<dbReference type="Proteomes" id="UP000078550">
    <property type="component" value="Unassembled WGS sequence"/>
</dbReference>
<feature type="compositionally biased region" description="Polar residues" evidence="1">
    <location>
        <begin position="24"/>
        <end position="55"/>
    </location>
</feature>
<proteinExistence type="predicted"/>
<dbReference type="AlphaFoldDB" id="A0A1A8YK33"/>
<organism evidence="2 3">
    <name type="scientific">Plasmodium ovale wallikeri</name>
    <dbReference type="NCBI Taxonomy" id="864142"/>
    <lineage>
        <taxon>Eukaryota</taxon>
        <taxon>Sar</taxon>
        <taxon>Alveolata</taxon>
        <taxon>Apicomplexa</taxon>
        <taxon>Aconoidasida</taxon>
        <taxon>Haemosporida</taxon>
        <taxon>Plasmodiidae</taxon>
        <taxon>Plasmodium</taxon>
        <taxon>Plasmodium (Plasmodium)</taxon>
    </lineage>
</organism>
<reference evidence="3" key="1">
    <citation type="submission" date="2016-05" db="EMBL/GenBank/DDBJ databases">
        <authorList>
            <person name="Naeem Raeece"/>
        </authorList>
    </citation>
    <scope>NUCLEOTIDE SEQUENCE [LARGE SCALE GENOMIC DNA]</scope>
</reference>
<evidence type="ECO:0000313" key="2">
    <source>
        <dbReference type="EMBL" id="SBT31910.1"/>
    </source>
</evidence>
<accession>A0A1A8YK33</accession>
<gene>
    <name evidence="2" type="ORF">POVWA2_006780</name>
</gene>
<evidence type="ECO:0000256" key="1">
    <source>
        <dbReference type="SAM" id="MobiDB-lite"/>
    </source>
</evidence>